<keyword evidence="3" id="KW-1185">Reference proteome</keyword>
<dbReference type="PANTHER" id="PTHR36180">
    <property type="entry name" value="DNA-BINDING PROTEIN-RELATED-RELATED"/>
    <property type="match status" value="1"/>
</dbReference>
<dbReference type="InterPro" id="IPR013557">
    <property type="entry name" value="AntA/B_antirep"/>
</dbReference>
<dbReference type="EMBL" id="VDFO01000010">
    <property type="protein sequence ID" value="MQS97008.1"/>
    <property type="molecule type" value="Genomic_DNA"/>
</dbReference>
<evidence type="ECO:0000259" key="1">
    <source>
        <dbReference type="Pfam" id="PF08346"/>
    </source>
</evidence>
<sequence>MNQLIPTSTDEQGNILVSGRDLHGFLEVGKDFSTWFKDMTNYGFEEGKDFTPISGKSNGGRPRTEYAMTLDMAKEISMIQRNDKGKQARQYFIEVEKEYKQNQIDVNELSPELKMFNQIFQTVAANELENKKLNHKVDNIAEIVSLNTTDWRKTSQSIIKKIAITQGGYEAYRDVAKSIYDETDKRAGSNLKTRLTNLRKNMALEGASKSKRDKANKLDVIESDKRLKEIYMAVVKDMAIKNKVWENEY</sequence>
<dbReference type="AlphaFoldDB" id="A0A5P0ZW18"/>
<evidence type="ECO:0000313" key="2">
    <source>
        <dbReference type="EMBL" id="MQS97008.1"/>
    </source>
</evidence>
<dbReference type="Proteomes" id="UP000371423">
    <property type="component" value="Unassembled WGS sequence"/>
</dbReference>
<gene>
    <name evidence="2" type="ORF">FHL05_03790</name>
</gene>
<dbReference type="PANTHER" id="PTHR36180:SF1">
    <property type="entry name" value="ANTA_ANTB ANTIREPRESSOR DOMAIN-CONTAINING PROTEIN"/>
    <property type="match status" value="1"/>
</dbReference>
<name>A0A5P0ZW18_9LACO</name>
<comment type="caution">
    <text evidence="2">The sequence shown here is derived from an EMBL/GenBank/DDBJ whole genome shotgun (WGS) entry which is preliminary data.</text>
</comment>
<protein>
    <submittedName>
        <fullName evidence="2">Phage antirepressor Ant</fullName>
    </submittedName>
</protein>
<evidence type="ECO:0000313" key="3">
    <source>
        <dbReference type="Proteomes" id="UP000371423"/>
    </source>
</evidence>
<proteinExistence type="predicted"/>
<accession>A0A5P0ZW18</accession>
<organism evidence="2 3">
    <name type="scientific">Companilactobacillus halodurans</name>
    <dbReference type="NCBI Taxonomy" id="2584183"/>
    <lineage>
        <taxon>Bacteria</taxon>
        <taxon>Bacillati</taxon>
        <taxon>Bacillota</taxon>
        <taxon>Bacilli</taxon>
        <taxon>Lactobacillales</taxon>
        <taxon>Lactobacillaceae</taxon>
        <taxon>Companilactobacillus</taxon>
    </lineage>
</organism>
<dbReference type="Pfam" id="PF08346">
    <property type="entry name" value="AntA"/>
    <property type="match status" value="1"/>
</dbReference>
<dbReference type="RefSeq" id="WP_153522042.1">
    <property type="nucleotide sequence ID" value="NZ_VDFO01000010.1"/>
</dbReference>
<feature type="domain" description="AntA/AntB antirepressor" evidence="1">
    <location>
        <begin position="17"/>
        <end position="82"/>
    </location>
</feature>
<reference evidence="2 3" key="1">
    <citation type="journal article" date="2019" name="Syst. Appl. Microbiol.">
        <title>Polyphasic characterization of two novel Lactobacillus spp. isolated from blown salami packages: Description of Lactobacillus halodurans sp. nov. and Lactobacillus salsicarnum sp. nov.</title>
        <authorList>
            <person name="Schuster J.A."/>
            <person name="Klingl A."/>
            <person name="Vogel R.F."/>
            <person name="Ehrmann M.A."/>
        </authorList>
    </citation>
    <scope>NUCLEOTIDE SEQUENCE [LARGE SCALE GENOMIC DNA]</scope>
    <source>
        <strain evidence="2 3">TMW 1.1920</strain>
    </source>
</reference>
<dbReference type="OrthoDB" id="9812611at2"/>